<proteinExistence type="predicted"/>
<evidence type="ECO:0000313" key="7">
    <source>
        <dbReference type="EMBL" id="MBO1515012.1"/>
    </source>
</evidence>
<dbReference type="CDD" id="cd00211">
    <property type="entry name" value="PTS_IIA_fru"/>
    <property type="match status" value="1"/>
</dbReference>
<dbReference type="Proteomes" id="UP000663981">
    <property type="component" value="Unassembled WGS sequence"/>
</dbReference>
<reference evidence="7 8" key="1">
    <citation type="submission" date="2021-03" db="EMBL/GenBank/DDBJ databases">
        <title>Whole genome sequence of Metabacillus bambusae BG109.</title>
        <authorList>
            <person name="Jeong J.W."/>
        </authorList>
    </citation>
    <scope>NUCLEOTIDE SEQUENCE [LARGE SCALE GENOMIC DNA]</scope>
    <source>
        <strain evidence="7 8">BG109</strain>
    </source>
</reference>
<dbReference type="Pfam" id="PF00359">
    <property type="entry name" value="PTS_EIIA_2"/>
    <property type="match status" value="1"/>
</dbReference>
<dbReference type="EMBL" id="JAGDEL010000029">
    <property type="protein sequence ID" value="MBO1515012.1"/>
    <property type="molecule type" value="Genomic_DNA"/>
</dbReference>
<evidence type="ECO:0000313" key="8">
    <source>
        <dbReference type="Proteomes" id="UP000663981"/>
    </source>
</evidence>
<dbReference type="Gene3D" id="3.40.930.10">
    <property type="entry name" value="Mannitol-specific EII, Chain A"/>
    <property type="match status" value="1"/>
</dbReference>
<dbReference type="SUPFAM" id="SSF55804">
    <property type="entry name" value="Phoshotransferase/anion transport protein"/>
    <property type="match status" value="1"/>
</dbReference>
<keyword evidence="3 7" id="KW-0762">Sugar transport</keyword>
<dbReference type="InterPro" id="IPR004715">
    <property type="entry name" value="PTS_IIA_fruc"/>
</dbReference>
<evidence type="ECO:0000256" key="5">
    <source>
        <dbReference type="ARBA" id="ARBA00022683"/>
    </source>
</evidence>
<dbReference type="PANTHER" id="PTHR47738">
    <property type="entry name" value="PTS SYSTEM FRUCTOSE-LIKE EIIA COMPONENT-RELATED"/>
    <property type="match status" value="1"/>
</dbReference>
<evidence type="ECO:0000256" key="3">
    <source>
        <dbReference type="ARBA" id="ARBA00022597"/>
    </source>
</evidence>
<name>A0ABS3N9P6_9BACI</name>
<evidence type="ECO:0000256" key="1">
    <source>
        <dbReference type="ARBA" id="ARBA00022448"/>
    </source>
</evidence>
<organism evidence="7 8">
    <name type="scientific">Metabacillus bambusae</name>
    <dbReference type="NCBI Taxonomy" id="2795218"/>
    <lineage>
        <taxon>Bacteria</taxon>
        <taxon>Bacillati</taxon>
        <taxon>Bacillota</taxon>
        <taxon>Bacilli</taxon>
        <taxon>Bacillales</taxon>
        <taxon>Bacillaceae</taxon>
        <taxon>Metabacillus</taxon>
    </lineage>
</organism>
<keyword evidence="8" id="KW-1185">Reference proteome</keyword>
<evidence type="ECO:0000256" key="4">
    <source>
        <dbReference type="ARBA" id="ARBA00022679"/>
    </source>
</evidence>
<dbReference type="PROSITE" id="PS00372">
    <property type="entry name" value="PTS_EIIA_TYPE_2_HIS"/>
    <property type="match status" value="1"/>
</dbReference>
<dbReference type="RefSeq" id="WP_207981906.1">
    <property type="nucleotide sequence ID" value="NZ_JAGDEL010000029.1"/>
</dbReference>
<dbReference type="PROSITE" id="PS51094">
    <property type="entry name" value="PTS_EIIA_TYPE_2"/>
    <property type="match status" value="1"/>
</dbReference>
<evidence type="ECO:0000256" key="2">
    <source>
        <dbReference type="ARBA" id="ARBA00022553"/>
    </source>
</evidence>
<feature type="domain" description="PTS EIIA type-2" evidence="6">
    <location>
        <begin position="5"/>
        <end position="150"/>
    </location>
</feature>
<evidence type="ECO:0000259" key="6">
    <source>
        <dbReference type="PROSITE" id="PS51094"/>
    </source>
</evidence>
<keyword evidence="4" id="KW-0808">Transferase</keyword>
<keyword evidence="5" id="KW-0598">Phosphotransferase system</keyword>
<keyword evidence="2" id="KW-0597">Phosphoprotein</keyword>
<dbReference type="PANTHER" id="PTHR47738:SF2">
    <property type="entry name" value="PTS SYSTEM FRUCTOSE-LIKE EIIA COMPONENT"/>
    <property type="match status" value="1"/>
</dbReference>
<dbReference type="InterPro" id="IPR002178">
    <property type="entry name" value="PTS_EIIA_type-2_dom"/>
</dbReference>
<dbReference type="InterPro" id="IPR051541">
    <property type="entry name" value="PTS_SugarTrans_NitroReg"/>
</dbReference>
<gene>
    <name evidence="7" type="ORF">I7822_25645</name>
</gene>
<protein>
    <submittedName>
        <fullName evidence="7">PTS sugar transporter subunit IIA</fullName>
    </submittedName>
</protein>
<dbReference type="NCBIfam" id="TIGR00848">
    <property type="entry name" value="fruA"/>
    <property type="match status" value="1"/>
</dbReference>
<dbReference type="InterPro" id="IPR016152">
    <property type="entry name" value="PTrfase/Anion_transptr"/>
</dbReference>
<comment type="caution">
    <text evidence="7">The sequence shown here is derived from an EMBL/GenBank/DDBJ whole genome shotgun (WGS) entry which is preliminary data.</text>
</comment>
<sequence length="157" mass="17294">MKITSLINEDLIELELDASNQIEVIEHLASLLENQDRIDSKSDFIQGVLEREAQFTTGFGNGIAIPHCKSQTVKNASIVIGKMINGVDWKAMDDCEVSFIIMLAIPESEGGLTHLQILSTLSGNLIDEDFRTSLMSASDKQDVLCFLEDCLSEKSNS</sequence>
<keyword evidence="1" id="KW-0813">Transport</keyword>
<accession>A0ABS3N9P6</accession>